<gene>
    <name evidence="1" type="ORF">MHI_LOCUS859064</name>
</gene>
<comment type="caution">
    <text evidence="1">The sequence shown here is derived from an EMBL/GenBank/DDBJ whole genome shotgun (WGS) entry which is preliminary data.</text>
</comment>
<keyword evidence="2" id="KW-1185">Reference proteome</keyword>
<dbReference type="AlphaFoldDB" id="A0A6V7HGL9"/>
<feature type="non-terminal residue" evidence="1">
    <location>
        <position position="1"/>
    </location>
</feature>
<dbReference type="EMBL" id="CAJDYZ010011434">
    <property type="protein sequence ID" value="CAD1479436.1"/>
    <property type="molecule type" value="Genomic_DNA"/>
</dbReference>
<evidence type="ECO:0000313" key="1">
    <source>
        <dbReference type="EMBL" id="CAD1479436.1"/>
    </source>
</evidence>
<evidence type="ECO:0000313" key="2">
    <source>
        <dbReference type="Proteomes" id="UP000752696"/>
    </source>
</evidence>
<reference evidence="1" key="1">
    <citation type="submission" date="2020-07" db="EMBL/GenBank/DDBJ databases">
        <authorList>
            <person name="Nazaruddin N."/>
        </authorList>
    </citation>
    <scope>NUCLEOTIDE SEQUENCE</scope>
</reference>
<name>A0A6V7HGL9_9HYME</name>
<sequence length="276" mass="31208">EEDDKFVAPPTSPVESFKYAPLTKFRKYCPFIPPLDADYNNPSPLHDNSNVVVSSPVESRVCTRNPISRKEVATLDIHDSSTTGHREKEKLEFTGGCCATKFYSNGSTICYQGSIVDVNEGKGLKEGFSLSNVVDKESKRRFVLQPDLRTISRLPCEENSSSMLTEVDRIELASRNSDSLDEKRPVEPKLWKQLALLANRSSDNFSSGDSTLENCNREGYTFLEKMNVPWYYKRVVRLRSTANLLDFSNRWIKSSQFTSHVHQSLDSSRITDKGSS</sequence>
<proteinExistence type="predicted"/>
<dbReference type="Proteomes" id="UP000752696">
    <property type="component" value="Unassembled WGS sequence"/>
</dbReference>
<dbReference type="OrthoDB" id="10513718at2759"/>
<protein>
    <submittedName>
        <fullName evidence="1">Uncharacterized protein</fullName>
    </submittedName>
</protein>
<organism evidence="1 2">
    <name type="scientific">Heterotrigona itama</name>
    <dbReference type="NCBI Taxonomy" id="395501"/>
    <lineage>
        <taxon>Eukaryota</taxon>
        <taxon>Metazoa</taxon>
        <taxon>Ecdysozoa</taxon>
        <taxon>Arthropoda</taxon>
        <taxon>Hexapoda</taxon>
        <taxon>Insecta</taxon>
        <taxon>Pterygota</taxon>
        <taxon>Neoptera</taxon>
        <taxon>Endopterygota</taxon>
        <taxon>Hymenoptera</taxon>
        <taxon>Apocrita</taxon>
        <taxon>Aculeata</taxon>
        <taxon>Apoidea</taxon>
        <taxon>Anthophila</taxon>
        <taxon>Apidae</taxon>
        <taxon>Heterotrigona</taxon>
    </lineage>
</organism>
<accession>A0A6V7HGL9</accession>